<proteinExistence type="predicted"/>
<dbReference type="AlphaFoldDB" id="A0A1W6ZFV1"/>
<dbReference type="KEGG" id="bgm:CAL15_15880"/>
<sequence length="82" mass="9946">MFRRPINDHLWGVYWFKRDESQYSMFVDYVDSNQFYAYNVTRSLRDTMKVTYSVQKVHMSEFEDIDARIVEKANSFIQGSEK</sequence>
<organism evidence="1 2">
    <name type="scientific">Bordetella genomosp. 13</name>
    <dbReference type="NCBI Taxonomy" id="463040"/>
    <lineage>
        <taxon>Bacteria</taxon>
        <taxon>Pseudomonadati</taxon>
        <taxon>Pseudomonadota</taxon>
        <taxon>Betaproteobacteria</taxon>
        <taxon>Burkholderiales</taxon>
        <taxon>Alcaligenaceae</taxon>
        <taxon>Bordetella</taxon>
    </lineage>
</organism>
<evidence type="ECO:0000313" key="1">
    <source>
        <dbReference type="EMBL" id="ARP95724.1"/>
    </source>
</evidence>
<accession>A0A1W6ZFV1</accession>
<protein>
    <submittedName>
        <fullName evidence="1">Uncharacterized protein</fullName>
    </submittedName>
</protein>
<dbReference type="Proteomes" id="UP000194161">
    <property type="component" value="Chromosome"/>
</dbReference>
<gene>
    <name evidence="1" type="ORF">CAL15_15880</name>
</gene>
<dbReference type="EMBL" id="CP021111">
    <property type="protein sequence ID" value="ARP95724.1"/>
    <property type="molecule type" value="Genomic_DNA"/>
</dbReference>
<reference evidence="1 2" key="1">
    <citation type="submission" date="2017-05" db="EMBL/GenBank/DDBJ databases">
        <title>Complete and WGS of Bordetella genogroups.</title>
        <authorList>
            <person name="Spilker T."/>
            <person name="LiPuma J."/>
        </authorList>
    </citation>
    <scope>NUCLEOTIDE SEQUENCE [LARGE SCALE GENOMIC DNA]</scope>
    <source>
        <strain evidence="1 2">AU7206</strain>
    </source>
</reference>
<evidence type="ECO:0000313" key="2">
    <source>
        <dbReference type="Proteomes" id="UP000194161"/>
    </source>
</evidence>
<keyword evidence="2" id="KW-1185">Reference proteome</keyword>
<name>A0A1W6ZFV1_9BORD</name>